<keyword evidence="2" id="KW-0813">Transport</keyword>
<dbReference type="PANTHER" id="PTHR11134">
    <property type="entry name" value="ADAPTOR COMPLEX SUBUNIT BETA FAMILY MEMBER"/>
    <property type="match status" value="1"/>
</dbReference>
<comment type="subcellular location">
    <subcellularLocation>
        <location evidence="1">Endomembrane system</location>
    </subcellularLocation>
</comment>
<evidence type="ECO:0000256" key="2">
    <source>
        <dbReference type="ARBA" id="ARBA00022448"/>
    </source>
</evidence>
<dbReference type="GO" id="GO:0012505">
    <property type="term" value="C:endomembrane system"/>
    <property type="evidence" value="ECO:0007669"/>
    <property type="project" value="UniProtKB-SubCell"/>
</dbReference>
<sequence length="103" mass="11796">MHEQVVLNNATVETDNSSLRDRAYICWRLLSTDPEVLLELKKYATAVDVDFVREAICVIGRYAIKLKQEYNRRLTELEAGGKPLELGVTIQLWTEIVGGRHHN</sequence>
<accession>A0AAN9PEW6</accession>
<dbReference type="GO" id="GO:0016192">
    <property type="term" value="P:vesicle-mediated transport"/>
    <property type="evidence" value="ECO:0007669"/>
    <property type="project" value="InterPro"/>
</dbReference>
<comment type="caution">
    <text evidence="5">The sequence shown here is derived from an EMBL/GenBank/DDBJ whole genome shotgun (WGS) entry which is preliminary data.</text>
</comment>
<dbReference type="Proteomes" id="UP001359559">
    <property type="component" value="Unassembled WGS sequence"/>
</dbReference>
<evidence type="ECO:0000313" key="5">
    <source>
        <dbReference type="EMBL" id="KAK7294602.1"/>
    </source>
</evidence>
<keyword evidence="4" id="KW-0472">Membrane</keyword>
<evidence type="ECO:0000256" key="1">
    <source>
        <dbReference type="ARBA" id="ARBA00004308"/>
    </source>
</evidence>
<keyword evidence="6" id="KW-1185">Reference proteome</keyword>
<evidence type="ECO:0000313" key="6">
    <source>
        <dbReference type="Proteomes" id="UP001359559"/>
    </source>
</evidence>
<dbReference type="GO" id="GO:0015031">
    <property type="term" value="P:protein transport"/>
    <property type="evidence" value="ECO:0007669"/>
    <property type="project" value="UniProtKB-KW"/>
</dbReference>
<name>A0AAN9PEW6_CLITE</name>
<gene>
    <name evidence="5" type="ORF">RJT34_17491</name>
</gene>
<dbReference type="EMBL" id="JAYKXN010000004">
    <property type="protein sequence ID" value="KAK7294602.1"/>
    <property type="molecule type" value="Genomic_DNA"/>
</dbReference>
<keyword evidence="3" id="KW-0653">Protein transport</keyword>
<evidence type="ECO:0000256" key="3">
    <source>
        <dbReference type="ARBA" id="ARBA00022927"/>
    </source>
</evidence>
<proteinExistence type="predicted"/>
<reference evidence="5 6" key="1">
    <citation type="submission" date="2024-01" db="EMBL/GenBank/DDBJ databases">
        <title>The genomes of 5 underutilized Papilionoideae crops provide insights into root nodulation and disease resistance.</title>
        <authorList>
            <person name="Yuan L."/>
        </authorList>
    </citation>
    <scope>NUCLEOTIDE SEQUENCE [LARGE SCALE GENOMIC DNA]</scope>
    <source>
        <strain evidence="5">LY-2023</strain>
        <tissue evidence="5">Leaf</tissue>
    </source>
</reference>
<dbReference type="InterPro" id="IPR026739">
    <property type="entry name" value="AP_beta"/>
</dbReference>
<evidence type="ECO:0000256" key="4">
    <source>
        <dbReference type="ARBA" id="ARBA00023136"/>
    </source>
</evidence>
<organism evidence="5 6">
    <name type="scientific">Clitoria ternatea</name>
    <name type="common">Butterfly pea</name>
    <dbReference type="NCBI Taxonomy" id="43366"/>
    <lineage>
        <taxon>Eukaryota</taxon>
        <taxon>Viridiplantae</taxon>
        <taxon>Streptophyta</taxon>
        <taxon>Embryophyta</taxon>
        <taxon>Tracheophyta</taxon>
        <taxon>Spermatophyta</taxon>
        <taxon>Magnoliopsida</taxon>
        <taxon>eudicotyledons</taxon>
        <taxon>Gunneridae</taxon>
        <taxon>Pentapetalae</taxon>
        <taxon>rosids</taxon>
        <taxon>fabids</taxon>
        <taxon>Fabales</taxon>
        <taxon>Fabaceae</taxon>
        <taxon>Papilionoideae</taxon>
        <taxon>50 kb inversion clade</taxon>
        <taxon>NPAAA clade</taxon>
        <taxon>indigoferoid/millettioid clade</taxon>
        <taxon>Phaseoleae</taxon>
        <taxon>Clitoria</taxon>
    </lineage>
</organism>
<protein>
    <submittedName>
        <fullName evidence="5">Uncharacterized protein</fullName>
    </submittedName>
</protein>
<dbReference type="AlphaFoldDB" id="A0AAN9PEW6"/>